<evidence type="ECO:0000256" key="1">
    <source>
        <dbReference type="SAM" id="MobiDB-lite"/>
    </source>
</evidence>
<evidence type="ECO:0000313" key="2">
    <source>
        <dbReference type="EMBL" id="CAE0052377.1"/>
    </source>
</evidence>
<gene>
    <name evidence="2" type="ORF">RMAR00112_LOCUS20403</name>
</gene>
<feature type="region of interest" description="Disordered" evidence="1">
    <location>
        <begin position="18"/>
        <end position="51"/>
    </location>
</feature>
<reference evidence="2" key="1">
    <citation type="submission" date="2021-01" db="EMBL/GenBank/DDBJ databases">
        <authorList>
            <person name="Corre E."/>
            <person name="Pelletier E."/>
            <person name="Niang G."/>
            <person name="Scheremetjew M."/>
            <person name="Finn R."/>
            <person name="Kale V."/>
            <person name="Holt S."/>
            <person name="Cochrane G."/>
            <person name="Meng A."/>
            <person name="Brown T."/>
            <person name="Cohen L."/>
        </authorList>
    </citation>
    <scope>NUCLEOTIDE SEQUENCE</scope>
    <source>
        <strain evidence="2">CCMP 769</strain>
    </source>
</reference>
<protein>
    <submittedName>
        <fullName evidence="2">Uncharacterized protein</fullName>
    </submittedName>
</protein>
<feature type="compositionally biased region" description="Basic and acidic residues" evidence="1">
    <location>
        <begin position="31"/>
        <end position="45"/>
    </location>
</feature>
<name>A0A7S2ZUX7_9RHOD</name>
<organism evidence="2">
    <name type="scientific">Rhodosorus marinus</name>
    <dbReference type="NCBI Taxonomy" id="101924"/>
    <lineage>
        <taxon>Eukaryota</taxon>
        <taxon>Rhodophyta</taxon>
        <taxon>Stylonematophyceae</taxon>
        <taxon>Stylonematales</taxon>
        <taxon>Stylonemataceae</taxon>
        <taxon>Rhodosorus</taxon>
    </lineage>
</organism>
<proteinExistence type="predicted"/>
<accession>A0A7S2ZUX7</accession>
<sequence>MSSGSLLWLKFKRRKDRFTGSHSNAGGKDFSLPKHESPSQERGQQERPCGVRLRVQDQRQLIMIKDHLERLAPPAPPPAPLQKRENWRFVTSKKAKLTEHQKIFRISASVEALSAKIHDMQNSKSPVFETPFSQSHVDLEQKLDDLIAKGFAVSLLLRPSQCAVRS</sequence>
<dbReference type="EMBL" id="HBHW01026200">
    <property type="protein sequence ID" value="CAE0052377.1"/>
    <property type="molecule type" value="Transcribed_RNA"/>
</dbReference>
<dbReference type="AlphaFoldDB" id="A0A7S2ZUX7"/>